<proteinExistence type="predicted"/>
<evidence type="ECO:0000313" key="2">
    <source>
        <dbReference type="Proteomes" id="UP001642409"/>
    </source>
</evidence>
<dbReference type="Proteomes" id="UP001642409">
    <property type="component" value="Unassembled WGS sequence"/>
</dbReference>
<accession>A0ABP1K209</accession>
<keyword evidence="2" id="KW-1185">Reference proteome</keyword>
<sequence>MKTGFQRILQCNFCTFNSESLFQNRIPVACTGYNILAHYQSFHPVKDEMLSMSQDSQSTSSTRFTLSVAENEVLCAPLDEREEGDCGDAISLCAQNELGYEPTEMSDMCLDFPSIDFVSIRYRHDDEVSISFFD</sequence>
<reference evidence="1 2" key="1">
    <citation type="submission" date="2024-07" db="EMBL/GenBank/DDBJ databases">
        <authorList>
            <person name="Akdeniz Z."/>
        </authorList>
    </citation>
    <scope>NUCLEOTIDE SEQUENCE [LARGE SCALE GENOMIC DNA]</scope>
</reference>
<gene>
    <name evidence="1" type="ORF">HINF_LOCUS44567</name>
</gene>
<evidence type="ECO:0000313" key="1">
    <source>
        <dbReference type="EMBL" id="CAL6051855.1"/>
    </source>
</evidence>
<protein>
    <submittedName>
        <fullName evidence="1">Hypothetical_protein</fullName>
    </submittedName>
</protein>
<organism evidence="1 2">
    <name type="scientific">Hexamita inflata</name>
    <dbReference type="NCBI Taxonomy" id="28002"/>
    <lineage>
        <taxon>Eukaryota</taxon>
        <taxon>Metamonada</taxon>
        <taxon>Diplomonadida</taxon>
        <taxon>Hexamitidae</taxon>
        <taxon>Hexamitinae</taxon>
        <taxon>Hexamita</taxon>
    </lineage>
</organism>
<dbReference type="EMBL" id="CAXDID020000190">
    <property type="protein sequence ID" value="CAL6051855.1"/>
    <property type="molecule type" value="Genomic_DNA"/>
</dbReference>
<comment type="caution">
    <text evidence="1">The sequence shown here is derived from an EMBL/GenBank/DDBJ whole genome shotgun (WGS) entry which is preliminary data.</text>
</comment>
<name>A0ABP1K209_9EUKA</name>